<feature type="transmembrane region" description="Helical" evidence="2">
    <location>
        <begin position="239"/>
        <end position="263"/>
    </location>
</feature>
<feature type="transmembrane region" description="Helical" evidence="2">
    <location>
        <begin position="56"/>
        <end position="88"/>
    </location>
</feature>
<feature type="transmembrane region" description="Helical" evidence="2">
    <location>
        <begin position="207"/>
        <end position="227"/>
    </location>
</feature>
<sequence>MKITLHSEWWCVLVEKENAEVVTSVKRTSLAQTFVQKGREWVAARRFIQVILAKKWTFLLVGVAFLLGRAVILESLMPFAVAYFAVIYFMRKDIYPWVAVALVAGSWLAADPAPMWIAMEIAVLFLFLKGLEAYERAELSSAPILVFAATLLVQLFGVFIGDELSWYNFMLVVVEAALGFVLTLVFIQAIPVLTMTKKSASLKNEEIICLMILLASVMTGAVGWVFYGMSAEHIMSRYMLLLFALAGGAPLGASVGVVAGLILSLADFGAVVQMSLLAFAGLLAGLLREGGKMAAAFGMLLGTSILSIYVGSQADVMSSTWESVAAATLLMLTPRSMIRTISRYVPGTNEHAKSQHDYAKRVREVTADRVSQYSEVFRQLSRSFGQLNSNVTAMKREDEVNHFMNAVAERSCSSCHRQHACWEDKFFHTYKMMTDMMTTVEEDIIPSPKEMPRAWSAHCVKSSQVLMDMRQQYELYQNNMHWKKQIYDSRQLVADQLQGVSQVMEDLAEEIKREGQTLHLQEEQIREAVEGLGLSIQGIDIVSLEEGNVDIEVYHAFGKGYDECRKIIAPLLSDILGEHIAVKSELPPTKNGEPTLVAFGSAKQYEVETGIAGAAKGGDLLSGDSFSMVELGNGKFAVAISDGMGNGERARQESSAALSILQQLLQSGMDEKLAVKSVNSVLLLRSSDEVFATVDLAIVDLYTAQTTFMKIGSTPSFIKRGNEVIPVTANNLPIGILQDIEVDFVSMQMQSGDTLVMMSDGIYDAPGHAVNKELWMKRIISELETDNPQEMADALLEKVVRHHDGEIMDDMTVLVARIDKHLPEWASFRWPGVTRMERPRTVS</sequence>
<feature type="transmembrane region" description="Helical" evidence="2">
    <location>
        <begin position="94"/>
        <end position="127"/>
    </location>
</feature>
<dbReference type="EMBL" id="QPJD01000024">
    <property type="protein sequence ID" value="RCW41404.1"/>
    <property type="molecule type" value="Genomic_DNA"/>
</dbReference>
<protein>
    <submittedName>
        <fullName evidence="4">Stage II sporulation protein E</fullName>
    </submittedName>
</protein>
<evidence type="ECO:0000313" key="4">
    <source>
        <dbReference type="EMBL" id="RCW41404.1"/>
    </source>
</evidence>
<dbReference type="SMART" id="SM00331">
    <property type="entry name" value="PP2C_SIG"/>
    <property type="match status" value="1"/>
</dbReference>
<dbReference type="Pfam" id="PF07228">
    <property type="entry name" value="SpoIIE"/>
    <property type="match status" value="1"/>
</dbReference>
<dbReference type="InterPro" id="IPR045768">
    <property type="entry name" value="SpoIIE_N"/>
</dbReference>
<dbReference type="Proteomes" id="UP000252415">
    <property type="component" value="Unassembled WGS sequence"/>
</dbReference>
<feature type="transmembrane region" description="Helical" evidence="2">
    <location>
        <begin position="270"/>
        <end position="287"/>
    </location>
</feature>
<proteinExistence type="predicted"/>
<dbReference type="InterPro" id="IPR052016">
    <property type="entry name" value="Bact_Sigma-Reg"/>
</dbReference>
<name>A0A368VIR8_9BACL</name>
<evidence type="ECO:0000313" key="5">
    <source>
        <dbReference type="Proteomes" id="UP000252415"/>
    </source>
</evidence>
<keyword evidence="2" id="KW-0812">Transmembrane</keyword>
<dbReference type="InterPro" id="IPR014221">
    <property type="entry name" value="SpoII_E"/>
</dbReference>
<keyword evidence="5" id="KW-1185">Reference proteome</keyword>
<dbReference type="GO" id="GO:0004722">
    <property type="term" value="F:protein serine/threonine phosphatase activity"/>
    <property type="evidence" value="ECO:0007669"/>
    <property type="project" value="InterPro"/>
</dbReference>
<feature type="transmembrane region" description="Helical" evidence="2">
    <location>
        <begin position="139"/>
        <end position="160"/>
    </location>
</feature>
<evidence type="ECO:0000259" key="3">
    <source>
        <dbReference type="PROSITE" id="PS51746"/>
    </source>
</evidence>
<accession>A0A368VIR8</accession>
<feature type="transmembrane region" description="Helical" evidence="2">
    <location>
        <begin position="293"/>
        <end position="311"/>
    </location>
</feature>
<dbReference type="PROSITE" id="PS51746">
    <property type="entry name" value="PPM_2"/>
    <property type="match status" value="1"/>
</dbReference>
<keyword evidence="1" id="KW-0378">Hydrolase</keyword>
<dbReference type="InterPro" id="IPR001932">
    <property type="entry name" value="PPM-type_phosphatase-like_dom"/>
</dbReference>
<organism evidence="4 5">
    <name type="scientific">Paenibacillus prosopidis</name>
    <dbReference type="NCBI Taxonomy" id="630520"/>
    <lineage>
        <taxon>Bacteria</taxon>
        <taxon>Bacillati</taxon>
        <taxon>Bacillota</taxon>
        <taxon>Bacilli</taxon>
        <taxon>Bacillales</taxon>
        <taxon>Paenibacillaceae</taxon>
        <taxon>Paenibacillus</taxon>
    </lineage>
</organism>
<dbReference type="NCBIfam" id="TIGR02865">
    <property type="entry name" value="spore_II_E"/>
    <property type="match status" value="1"/>
</dbReference>
<feature type="domain" description="PPM-type phosphatase" evidence="3">
    <location>
        <begin position="608"/>
        <end position="818"/>
    </location>
</feature>
<dbReference type="InterPro" id="IPR036457">
    <property type="entry name" value="PPM-type-like_dom_sf"/>
</dbReference>
<evidence type="ECO:0000256" key="1">
    <source>
        <dbReference type="ARBA" id="ARBA00022801"/>
    </source>
</evidence>
<dbReference type="Gene3D" id="3.60.40.10">
    <property type="entry name" value="PPM-type phosphatase domain"/>
    <property type="match status" value="1"/>
</dbReference>
<dbReference type="PANTHER" id="PTHR43156">
    <property type="entry name" value="STAGE II SPORULATION PROTEIN E-RELATED"/>
    <property type="match status" value="1"/>
</dbReference>
<evidence type="ECO:0000256" key="2">
    <source>
        <dbReference type="SAM" id="Phobius"/>
    </source>
</evidence>
<dbReference type="OrthoDB" id="9763774at2"/>
<keyword evidence="2" id="KW-1133">Transmembrane helix</keyword>
<dbReference type="SMART" id="SM00332">
    <property type="entry name" value="PP2Cc"/>
    <property type="match status" value="1"/>
</dbReference>
<dbReference type="Pfam" id="PF19732">
    <property type="entry name" value="SpoIIE_N"/>
    <property type="match status" value="1"/>
</dbReference>
<feature type="transmembrane region" description="Helical" evidence="2">
    <location>
        <begin position="166"/>
        <end position="187"/>
    </location>
</feature>
<gene>
    <name evidence="4" type="ORF">DFP97_12428</name>
</gene>
<comment type="caution">
    <text evidence="4">The sequence shown here is derived from an EMBL/GenBank/DDBJ whole genome shotgun (WGS) entry which is preliminary data.</text>
</comment>
<keyword evidence="2" id="KW-0472">Membrane</keyword>
<dbReference type="AlphaFoldDB" id="A0A368VIR8"/>
<reference evidence="4 5" key="1">
    <citation type="submission" date="2018-07" db="EMBL/GenBank/DDBJ databases">
        <title>Genomic Encyclopedia of Type Strains, Phase III (KMG-III): the genomes of soil and plant-associated and newly described type strains.</title>
        <authorList>
            <person name="Whitman W."/>
        </authorList>
    </citation>
    <scope>NUCLEOTIDE SEQUENCE [LARGE SCALE GENOMIC DNA]</scope>
    <source>
        <strain evidence="4 5">CECT 7506</strain>
    </source>
</reference>
<dbReference type="SUPFAM" id="SSF81606">
    <property type="entry name" value="PP2C-like"/>
    <property type="match status" value="1"/>
</dbReference>
<dbReference type="PANTHER" id="PTHR43156:SF2">
    <property type="entry name" value="STAGE II SPORULATION PROTEIN E"/>
    <property type="match status" value="1"/>
</dbReference>